<gene>
    <name evidence="3" type="ORF">FisN_21Lh079</name>
</gene>
<proteinExistence type="predicted"/>
<dbReference type="EMBL" id="BDSP01000248">
    <property type="protein sequence ID" value="GAX26610.1"/>
    <property type="molecule type" value="Genomic_DNA"/>
</dbReference>
<feature type="region of interest" description="Disordered" evidence="1">
    <location>
        <begin position="448"/>
        <end position="471"/>
    </location>
</feature>
<feature type="compositionally biased region" description="Low complexity" evidence="1">
    <location>
        <begin position="138"/>
        <end position="149"/>
    </location>
</feature>
<feature type="compositionally biased region" description="Acidic residues" evidence="1">
    <location>
        <begin position="156"/>
        <end position="166"/>
    </location>
</feature>
<dbReference type="PANTHER" id="PTHR42850:SF4">
    <property type="entry name" value="ZINC-DEPENDENT ENDOPOLYPHOSPHATASE"/>
    <property type="match status" value="1"/>
</dbReference>
<feature type="compositionally biased region" description="Basic and acidic residues" evidence="1">
    <location>
        <begin position="55"/>
        <end position="65"/>
    </location>
</feature>
<dbReference type="InterPro" id="IPR004843">
    <property type="entry name" value="Calcineurin-like_PHP"/>
</dbReference>
<dbReference type="Pfam" id="PF00149">
    <property type="entry name" value="Metallophos"/>
    <property type="match status" value="1"/>
</dbReference>
<keyword evidence="4" id="KW-1185">Reference proteome</keyword>
<dbReference type="InterPro" id="IPR029052">
    <property type="entry name" value="Metallo-depent_PP-like"/>
</dbReference>
<feature type="compositionally biased region" description="Basic residues" evidence="1">
    <location>
        <begin position="318"/>
        <end position="328"/>
    </location>
</feature>
<feature type="compositionally biased region" description="Basic and acidic residues" evidence="1">
    <location>
        <begin position="644"/>
        <end position="677"/>
    </location>
</feature>
<feature type="compositionally biased region" description="Polar residues" evidence="1">
    <location>
        <begin position="117"/>
        <end position="137"/>
    </location>
</feature>
<protein>
    <recommendedName>
        <fullName evidence="2">Calcineurin-like phosphoesterase domain-containing protein</fullName>
    </recommendedName>
</protein>
<dbReference type="SUPFAM" id="SSF56300">
    <property type="entry name" value="Metallo-dependent phosphatases"/>
    <property type="match status" value="1"/>
</dbReference>
<dbReference type="Proteomes" id="UP000198406">
    <property type="component" value="Unassembled WGS sequence"/>
</dbReference>
<name>A0A1Z5KJX1_FISSO</name>
<organism evidence="3 4">
    <name type="scientific">Fistulifera solaris</name>
    <name type="common">Oleaginous diatom</name>
    <dbReference type="NCBI Taxonomy" id="1519565"/>
    <lineage>
        <taxon>Eukaryota</taxon>
        <taxon>Sar</taxon>
        <taxon>Stramenopiles</taxon>
        <taxon>Ochrophyta</taxon>
        <taxon>Bacillariophyta</taxon>
        <taxon>Bacillariophyceae</taxon>
        <taxon>Bacillariophycidae</taxon>
        <taxon>Naviculales</taxon>
        <taxon>Naviculaceae</taxon>
        <taxon>Fistulifera</taxon>
    </lineage>
</organism>
<accession>A0A1Z5KJX1</accession>
<feature type="domain" description="Calcineurin-like phosphoesterase" evidence="2">
    <location>
        <begin position="723"/>
        <end position="849"/>
    </location>
</feature>
<dbReference type="GO" id="GO:0006798">
    <property type="term" value="P:polyphosphate catabolic process"/>
    <property type="evidence" value="ECO:0007669"/>
    <property type="project" value="TreeGrafter"/>
</dbReference>
<reference evidence="3 4" key="1">
    <citation type="journal article" date="2015" name="Plant Cell">
        <title>Oil accumulation by the oleaginous diatom Fistulifera solaris as revealed by the genome and transcriptome.</title>
        <authorList>
            <person name="Tanaka T."/>
            <person name="Maeda Y."/>
            <person name="Veluchamy A."/>
            <person name="Tanaka M."/>
            <person name="Abida H."/>
            <person name="Marechal E."/>
            <person name="Bowler C."/>
            <person name="Muto M."/>
            <person name="Sunaga Y."/>
            <person name="Tanaka M."/>
            <person name="Yoshino T."/>
            <person name="Taniguchi T."/>
            <person name="Fukuda Y."/>
            <person name="Nemoto M."/>
            <person name="Matsumoto M."/>
            <person name="Wong P.S."/>
            <person name="Aburatani S."/>
            <person name="Fujibuchi W."/>
        </authorList>
    </citation>
    <scope>NUCLEOTIDE SEQUENCE [LARGE SCALE GENOMIC DNA]</scope>
    <source>
        <strain evidence="3 4">JPCC DA0580</strain>
    </source>
</reference>
<feature type="compositionally biased region" description="Basic and acidic residues" evidence="1">
    <location>
        <begin position="194"/>
        <end position="206"/>
    </location>
</feature>
<evidence type="ECO:0000313" key="3">
    <source>
        <dbReference type="EMBL" id="GAX26610.1"/>
    </source>
</evidence>
<dbReference type="AlphaFoldDB" id="A0A1Z5KJX1"/>
<evidence type="ECO:0000256" key="1">
    <source>
        <dbReference type="SAM" id="MobiDB-lite"/>
    </source>
</evidence>
<comment type="caution">
    <text evidence="3">The sequence shown here is derived from an EMBL/GenBank/DDBJ whole genome shotgun (WGS) entry which is preliminary data.</text>
</comment>
<dbReference type="GO" id="GO:0005737">
    <property type="term" value="C:cytoplasm"/>
    <property type="evidence" value="ECO:0007669"/>
    <property type="project" value="TreeGrafter"/>
</dbReference>
<feature type="region of interest" description="Disordered" evidence="1">
    <location>
        <begin position="265"/>
        <end position="328"/>
    </location>
</feature>
<sequence length="947" mass="106723">MSSQSSIHRNEGNATYVKRNITTNNEKMQDDISRRLAMSKDRTLSERPPPSTNADPKRTLSHEEYSSILLPPPQQKQKQTDAEGDRNSERSFRKQRARLKQTKKKPIFDRRSPQPVRKSTTALNVQPGRQGTKLNTYSSLLPPLTPDSSANRDSNGELDDEDDENDPLSSGLSSWEEFLGVSPSKPTTSTRAGMKNDAKYPRKSEDTVIGGDGIAQQLPSIQDLFPSTMHSSPTDAKKPQRITETTSRSALDGVLPVSALFYRSSQQQKTDGAHDDEDDDVDDEELPFSAEQSGAVSSENNKVRIRRNLASKQVPPSKPKRSSRGRKLVRRGMEMLVGGVPINADPPQRGVELYYQPTDIDYRFDWAKVVSLNSRVFGPLLYAASIPKVSPFERGLFCEYWTSSALKWDICPKDLRRIARDHYLQQQMFSSEKLKSIDKRKVEQSSNLENTTFTEVDDDRNSDSSTTRSGNSCAIKKEISPLENGVFETEGECTFEVGLSQDEIESASYEIFESVFSRAFTYVIEKAVRSTSPEAERYTVDIPSIKFVETDEGYIDIHVGFTITFNANSQESNAAMDTQKRTKRINEALQQAMDDGEIALELARAAQEESRWPDALRDRIVEECLFQDDAELLNEADFTQTKDTMQEKENSDSKPDLKKSEPKRTREKRSTLYTREDMFSGGGTDGVFYNFSAGNALNAPYGGQIGLRLVDAVVERAKQRQPRVIAIGDVHGCIDELQDLLRECDYRPGDLVVFLGDLVCKGPDSISVVQMAREIGAIGVRGNHDFEVVRWHQAIISGVDPPVVRSEHYHIASCLSKADMKWMYSLPWYVSSQDLSTLFVHAGFVSGIRLAKQNPRLMMNMRSILPDGTVTSKFFNNWPWARLWDGPQTVLFGHDADRGLQQYEHAIGLDTGCVYGGRLTACILPEKRLVSVSARREYFKYRRKHYD</sequence>
<dbReference type="PANTHER" id="PTHR42850">
    <property type="entry name" value="METALLOPHOSPHOESTERASE"/>
    <property type="match status" value="1"/>
</dbReference>
<dbReference type="GO" id="GO:0000298">
    <property type="term" value="F:endopolyphosphatase activity"/>
    <property type="evidence" value="ECO:0007669"/>
    <property type="project" value="TreeGrafter"/>
</dbReference>
<feature type="region of interest" description="Disordered" evidence="1">
    <location>
        <begin position="637"/>
        <end position="677"/>
    </location>
</feature>
<dbReference type="Gene3D" id="3.60.21.10">
    <property type="match status" value="1"/>
</dbReference>
<dbReference type="GO" id="GO:0016791">
    <property type="term" value="F:phosphatase activity"/>
    <property type="evidence" value="ECO:0007669"/>
    <property type="project" value="TreeGrafter"/>
</dbReference>
<feature type="compositionally biased region" description="Basic residues" evidence="1">
    <location>
        <begin position="93"/>
        <end position="105"/>
    </location>
</feature>
<dbReference type="OrthoDB" id="10267127at2759"/>
<dbReference type="InParanoid" id="A0A1Z5KJX1"/>
<feature type="compositionally biased region" description="Acidic residues" evidence="1">
    <location>
        <begin position="274"/>
        <end position="286"/>
    </location>
</feature>
<feature type="compositionally biased region" description="Basic and acidic residues" evidence="1">
    <location>
        <begin position="78"/>
        <end position="92"/>
    </location>
</feature>
<feature type="compositionally biased region" description="Basic and acidic residues" evidence="1">
    <location>
        <begin position="27"/>
        <end position="45"/>
    </location>
</feature>
<dbReference type="InterPro" id="IPR050126">
    <property type="entry name" value="Ap4A_hydrolase"/>
</dbReference>
<evidence type="ECO:0000259" key="2">
    <source>
        <dbReference type="Pfam" id="PF00149"/>
    </source>
</evidence>
<evidence type="ECO:0000313" key="4">
    <source>
        <dbReference type="Proteomes" id="UP000198406"/>
    </source>
</evidence>
<feature type="region of interest" description="Disordered" evidence="1">
    <location>
        <begin position="1"/>
        <end position="250"/>
    </location>
</feature>
<feature type="compositionally biased region" description="Polar residues" evidence="1">
    <location>
        <begin position="290"/>
        <end position="300"/>
    </location>
</feature>